<evidence type="ECO:0000256" key="4">
    <source>
        <dbReference type="SAM" id="MobiDB-lite"/>
    </source>
</evidence>
<evidence type="ECO:0008006" key="7">
    <source>
        <dbReference type="Google" id="ProtNLM"/>
    </source>
</evidence>
<dbReference type="GO" id="GO:0030255">
    <property type="term" value="P:protein secretion by the type IV secretion system"/>
    <property type="evidence" value="ECO:0007669"/>
    <property type="project" value="InterPro"/>
</dbReference>
<organism evidence="6">
    <name type="scientific">mine drainage metagenome</name>
    <dbReference type="NCBI Taxonomy" id="410659"/>
    <lineage>
        <taxon>unclassified sequences</taxon>
        <taxon>metagenomes</taxon>
        <taxon>ecological metagenomes</taxon>
    </lineage>
</organism>
<protein>
    <recommendedName>
        <fullName evidence="7">TrbL/VirB6 plasmid conjugal transfer protein</fullName>
    </recommendedName>
</protein>
<keyword evidence="2 5" id="KW-1133">Transmembrane helix</keyword>
<evidence type="ECO:0000313" key="6">
    <source>
        <dbReference type="EMBL" id="OIQ82802.1"/>
    </source>
</evidence>
<feature type="transmembrane region" description="Helical" evidence="5">
    <location>
        <begin position="75"/>
        <end position="94"/>
    </location>
</feature>
<accession>A0A1J5QHS5</accession>
<dbReference type="AlphaFoldDB" id="A0A1J5QHS5"/>
<feature type="compositionally biased region" description="Low complexity" evidence="4">
    <location>
        <begin position="347"/>
        <end position="379"/>
    </location>
</feature>
<evidence type="ECO:0000256" key="2">
    <source>
        <dbReference type="ARBA" id="ARBA00022989"/>
    </source>
</evidence>
<evidence type="ECO:0000256" key="1">
    <source>
        <dbReference type="ARBA" id="ARBA00022692"/>
    </source>
</evidence>
<feature type="transmembrane region" description="Helical" evidence="5">
    <location>
        <begin position="139"/>
        <end position="163"/>
    </location>
</feature>
<evidence type="ECO:0000256" key="5">
    <source>
        <dbReference type="SAM" id="Phobius"/>
    </source>
</evidence>
<name>A0A1J5QHS5_9ZZZZ</name>
<evidence type="ECO:0000256" key="3">
    <source>
        <dbReference type="ARBA" id="ARBA00023136"/>
    </source>
</evidence>
<proteinExistence type="predicted"/>
<dbReference type="EMBL" id="MLJW01000765">
    <property type="protein sequence ID" value="OIQ82802.1"/>
    <property type="molecule type" value="Genomic_DNA"/>
</dbReference>
<feature type="transmembrane region" description="Helical" evidence="5">
    <location>
        <begin position="195"/>
        <end position="213"/>
    </location>
</feature>
<dbReference type="InterPro" id="IPR007688">
    <property type="entry name" value="Conjugal_tfr_TrbL/VirB6"/>
</dbReference>
<reference evidence="6" key="1">
    <citation type="submission" date="2016-10" db="EMBL/GenBank/DDBJ databases">
        <title>Sequence of Gallionella enrichment culture.</title>
        <authorList>
            <person name="Poehlein A."/>
            <person name="Muehling M."/>
            <person name="Daniel R."/>
        </authorList>
    </citation>
    <scope>NUCLEOTIDE SEQUENCE</scope>
</reference>
<feature type="transmembrane region" description="Helical" evidence="5">
    <location>
        <begin position="268"/>
        <end position="288"/>
    </location>
</feature>
<keyword evidence="1 5" id="KW-0812">Transmembrane</keyword>
<comment type="caution">
    <text evidence="6">The sequence shown here is derived from an EMBL/GenBank/DDBJ whole genome shotgun (WGS) entry which is preliminary data.</text>
</comment>
<gene>
    <name evidence="6" type="ORF">GALL_353990</name>
</gene>
<feature type="transmembrane region" description="Helical" evidence="5">
    <location>
        <begin position="170"/>
        <end position="189"/>
    </location>
</feature>
<dbReference type="Pfam" id="PF04610">
    <property type="entry name" value="TrbL"/>
    <property type="match status" value="1"/>
</dbReference>
<feature type="transmembrane region" description="Helical" evidence="5">
    <location>
        <begin position="225"/>
        <end position="248"/>
    </location>
</feature>
<sequence>MGTLVLAACPGPVSFVCDLTSNAAGSASTAASDYVLGGLGAAFIRAAAQVGQMAVGALDSTTSIDLTASWFRANVAVIAAITLPVLVGLFVVQVTGSVLRREPGGLARAVVGVAKALLGAGVALALTQLALTAVDEVCAYIAAAAGVPVVVAAGESFAFAALLSGLSPALQILIGLALTAGFLLLWGVLLFRKAALVLIAVFAPVAFAGSAWDQTRVWTRRWLEIVAALVFCKVVIVVVFVVGASAFTGTGPVTAQPTPGSTPGITDTLSNALVGLLLLTIAVFAPWLTWRFVHWSGMEAATVMNSAVAANPILRGARGAGTQTRYAAQQAVTSTILSGAGAAAAAGKTATAAGTKTTGSGPGAPALRPAPARVTAPRPGAGGRS</sequence>
<feature type="transmembrane region" description="Helical" evidence="5">
    <location>
        <begin position="106"/>
        <end position="127"/>
    </location>
</feature>
<keyword evidence="3 5" id="KW-0472">Membrane</keyword>
<feature type="region of interest" description="Disordered" evidence="4">
    <location>
        <begin position="347"/>
        <end position="385"/>
    </location>
</feature>